<keyword evidence="2" id="KW-0255">Endonuclease</keyword>
<keyword evidence="2" id="KW-0378">Hydrolase</keyword>
<dbReference type="Gene3D" id="3.60.10.10">
    <property type="entry name" value="Endonuclease/exonuclease/phosphatase"/>
    <property type="match status" value="1"/>
</dbReference>
<keyword evidence="3" id="KW-1185">Reference proteome</keyword>
<dbReference type="Pfam" id="PF03372">
    <property type="entry name" value="Exo_endo_phos"/>
    <property type="match status" value="1"/>
</dbReference>
<dbReference type="GO" id="GO:0004527">
    <property type="term" value="F:exonuclease activity"/>
    <property type="evidence" value="ECO:0007669"/>
    <property type="project" value="UniProtKB-KW"/>
</dbReference>
<dbReference type="InterPro" id="IPR005135">
    <property type="entry name" value="Endo/exonuclease/phosphatase"/>
</dbReference>
<evidence type="ECO:0000259" key="1">
    <source>
        <dbReference type="Pfam" id="PF03372"/>
    </source>
</evidence>
<dbReference type="InterPro" id="IPR036691">
    <property type="entry name" value="Endo/exonu/phosph_ase_sf"/>
</dbReference>
<sequence>MLLRDLNRRDDDLASMVETIVRVAPDVLLLTDFDFDHGFAALHELRVWTAEEGLEYPHLFSLQSNAGRPTGVDVDRDGRLGRGRDAQGWGRFSGQGGMAVLSRFPFGEATDLSQLLWKDMGGALIVTDDPAYEIQRLSSDGHWIVPVMLPDAEVSVMAFHATTPVFDGPDDRNGRRNHDEIAIWSQVLAGTYGPAPDRFVILGDANLDPSKGEGIRSAIHDLLARPDLSDPLQGVPTVDWSHLGLGQMRVSYAVPSISLQVQAAGTETIRPETGHHGLVWVDVAVP</sequence>
<protein>
    <submittedName>
        <fullName evidence="2">Endonuclease/Exonuclease/phosphatase family protein</fullName>
    </submittedName>
</protein>
<keyword evidence="2" id="KW-0269">Exonuclease</keyword>
<dbReference type="EMBL" id="FNUZ01000003">
    <property type="protein sequence ID" value="SEG28978.1"/>
    <property type="molecule type" value="Genomic_DNA"/>
</dbReference>
<evidence type="ECO:0000313" key="2">
    <source>
        <dbReference type="EMBL" id="SEG28978.1"/>
    </source>
</evidence>
<feature type="domain" description="Endonuclease/exonuclease/phosphatase" evidence="1">
    <location>
        <begin position="5"/>
        <end position="264"/>
    </location>
</feature>
<dbReference type="RefSeq" id="WP_234994746.1">
    <property type="nucleotide sequence ID" value="NZ_FNUZ01000003.1"/>
</dbReference>
<dbReference type="GO" id="GO:0004519">
    <property type="term" value="F:endonuclease activity"/>
    <property type="evidence" value="ECO:0007669"/>
    <property type="project" value="UniProtKB-KW"/>
</dbReference>
<organism evidence="2 3">
    <name type="scientific">Thalassococcus halodurans</name>
    <dbReference type="NCBI Taxonomy" id="373675"/>
    <lineage>
        <taxon>Bacteria</taxon>
        <taxon>Pseudomonadati</taxon>
        <taxon>Pseudomonadota</taxon>
        <taxon>Alphaproteobacteria</taxon>
        <taxon>Rhodobacterales</taxon>
        <taxon>Roseobacteraceae</taxon>
        <taxon>Thalassococcus</taxon>
    </lineage>
</organism>
<dbReference type="SUPFAM" id="SSF56219">
    <property type="entry name" value="DNase I-like"/>
    <property type="match status" value="1"/>
</dbReference>
<keyword evidence="2" id="KW-0540">Nuclease</keyword>
<proteinExistence type="predicted"/>
<name>A0A1H5YY62_9RHOB</name>
<dbReference type="AlphaFoldDB" id="A0A1H5YY62"/>
<gene>
    <name evidence="2" type="ORF">SAMN04488045_2319</name>
</gene>
<accession>A0A1H5YY62</accession>
<reference evidence="2 3" key="1">
    <citation type="submission" date="2016-10" db="EMBL/GenBank/DDBJ databases">
        <authorList>
            <person name="de Groot N.N."/>
        </authorList>
    </citation>
    <scope>NUCLEOTIDE SEQUENCE [LARGE SCALE GENOMIC DNA]</scope>
    <source>
        <strain evidence="2 3">DSM 26915</strain>
    </source>
</reference>
<evidence type="ECO:0000313" key="3">
    <source>
        <dbReference type="Proteomes" id="UP000236752"/>
    </source>
</evidence>
<dbReference type="Proteomes" id="UP000236752">
    <property type="component" value="Unassembled WGS sequence"/>
</dbReference>